<comment type="caution">
    <text evidence="2">The sequence shown here is derived from an EMBL/GenBank/DDBJ whole genome shotgun (WGS) entry which is preliminary data.</text>
</comment>
<keyword evidence="1" id="KW-0472">Membrane</keyword>
<name>A0ABU6Q6B3_9FABA</name>
<sequence>MFWIYLRVTVVGVSAVSTISAFSPYSIVALLLLCFSFLHVHSFVFTAASSALNLLFVTSTGLRKISVVDAGNVQSQWKM</sequence>
<evidence type="ECO:0000313" key="3">
    <source>
        <dbReference type="Proteomes" id="UP001341840"/>
    </source>
</evidence>
<keyword evidence="1" id="KW-1133">Transmembrane helix</keyword>
<dbReference type="EMBL" id="JASCZI010000022">
    <property type="protein sequence ID" value="MED6106963.1"/>
    <property type="molecule type" value="Genomic_DNA"/>
</dbReference>
<proteinExistence type="predicted"/>
<keyword evidence="1" id="KW-0812">Transmembrane</keyword>
<evidence type="ECO:0008006" key="4">
    <source>
        <dbReference type="Google" id="ProtNLM"/>
    </source>
</evidence>
<evidence type="ECO:0000256" key="1">
    <source>
        <dbReference type="SAM" id="Phobius"/>
    </source>
</evidence>
<protein>
    <recommendedName>
        <fullName evidence="4">Secreted peptide</fullName>
    </recommendedName>
</protein>
<keyword evidence="3" id="KW-1185">Reference proteome</keyword>
<organism evidence="2 3">
    <name type="scientific">Stylosanthes scabra</name>
    <dbReference type="NCBI Taxonomy" id="79078"/>
    <lineage>
        <taxon>Eukaryota</taxon>
        <taxon>Viridiplantae</taxon>
        <taxon>Streptophyta</taxon>
        <taxon>Embryophyta</taxon>
        <taxon>Tracheophyta</taxon>
        <taxon>Spermatophyta</taxon>
        <taxon>Magnoliopsida</taxon>
        <taxon>eudicotyledons</taxon>
        <taxon>Gunneridae</taxon>
        <taxon>Pentapetalae</taxon>
        <taxon>rosids</taxon>
        <taxon>fabids</taxon>
        <taxon>Fabales</taxon>
        <taxon>Fabaceae</taxon>
        <taxon>Papilionoideae</taxon>
        <taxon>50 kb inversion clade</taxon>
        <taxon>dalbergioids sensu lato</taxon>
        <taxon>Dalbergieae</taxon>
        <taxon>Pterocarpus clade</taxon>
        <taxon>Stylosanthes</taxon>
    </lineage>
</organism>
<reference evidence="2 3" key="1">
    <citation type="journal article" date="2023" name="Plants (Basel)">
        <title>Bridging the Gap: Combining Genomics and Transcriptomics Approaches to Understand Stylosanthes scabra, an Orphan Legume from the Brazilian Caatinga.</title>
        <authorList>
            <person name="Ferreira-Neto J.R.C."/>
            <person name="da Silva M.D."/>
            <person name="Binneck E."/>
            <person name="de Melo N.F."/>
            <person name="da Silva R.H."/>
            <person name="de Melo A.L.T.M."/>
            <person name="Pandolfi V."/>
            <person name="Bustamante F.O."/>
            <person name="Brasileiro-Vidal A.C."/>
            <person name="Benko-Iseppon A.M."/>
        </authorList>
    </citation>
    <scope>NUCLEOTIDE SEQUENCE [LARGE SCALE GENOMIC DNA]</scope>
    <source>
        <tissue evidence="2">Leaves</tissue>
    </source>
</reference>
<dbReference type="Proteomes" id="UP001341840">
    <property type="component" value="Unassembled WGS sequence"/>
</dbReference>
<gene>
    <name evidence="2" type="ORF">PIB30_009569</name>
</gene>
<evidence type="ECO:0000313" key="2">
    <source>
        <dbReference type="EMBL" id="MED6106963.1"/>
    </source>
</evidence>
<feature type="transmembrane region" description="Helical" evidence="1">
    <location>
        <begin position="27"/>
        <end position="56"/>
    </location>
</feature>
<accession>A0ABU6Q6B3</accession>